<dbReference type="KEGG" id="snay:FZC37_02935"/>
<dbReference type="EMBL" id="CP043312">
    <property type="protein sequence ID" value="QEK39861.1"/>
    <property type="molecule type" value="Genomic_DNA"/>
</dbReference>
<sequence>MVSIESFLNVFLPCTIRQVFSYIVIFLTQAGSAFYAVSSAVIFTFPILFLDFIKNILNLAMNAQLELN</sequence>
<keyword evidence="1" id="KW-1133">Transmembrane helix</keyword>
<keyword evidence="1" id="KW-0812">Transmembrane</keyword>
<reference evidence="2 3" key="1">
    <citation type="submission" date="2019-08" db="EMBL/GenBank/DDBJ databases">
        <title>Highly reduced genomes of protist endosymbionts show evolutionary convergence.</title>
        <authorList>
            <person name="George E."/>
            <person name="Husnik F."/>
            <person name="Tashyreva D."/>
            <person name="Prokopchuk G."/>
            <person name="Horak A."/>
            <person name="Kwong W.K."/>
            <person name="Lukes J."/>
            <person name="Keeling P.J."/>
        </authorList>
    </citation>
    <scope>NUCLEOTIDE SEQUENCE [LARGE SCALE GENOMIC DNA]</scope>
    <source>
        <strain evidence="2">1621</strain>
    </source>
</reference>
<evidence type="ECO:0000256" key="1">
    <source>
        <dbReference type="SAM" id="Phobius"/>
    </source>
</evidence>
<feature type="transmembrane region" description="Helical" evidence="1">
    <location>
        <begin position="7"/>
        <end position="27"/>
    </location>
</feature>
<organism evidence="2 3">
    <name type="scientific">Candidatus Sneabacter namystus</name>
    <dbReference type="NCBI Taxonomy" id="2601646"/>
    <lineage>
        <taxon>Bacteria</taxon>
        <taxon>Pseudomonadati</taxon>
        <taxon>Pseudomonadota</taxon>
        <taxon>Alphaproteobacteria</taxon>
        <taxon>Rickettsiales</taxon>
        <taxon>Rickettsiaceae</taxon>
        <taxon>Rickettsieae</taxon>
        <taxon>Candidatus Sneabacter</taxon>
    </lineage>
</organism>
<feature type="transmembrane region" description="Helical" evidence="1">
    <location>
        <begin position="33"/>
        <end position="53"/>
    </location>
</feature>
<dbReference type="Proteomes" id="UP000323844">
    <property type="component" value="Chromosome"/>
</dbReference>
<evidence type="ECO:0000313" key="2">
    <source>
        <dbReference type="EMBL" id="QEK39861.1"/>
    </source>
</evidence>
<dbReference type="AlphaFoldDB" id="A0A5C0UJS2"/>
<name>A0A5C0UJS2_9RICK</name>
<keyword evidence="1" id="KW-0472">Membrane</keyword>
<keyword evidence="3" id="KW-1185">Reference proteome</keyword>
<proteinExistence type="predicted"/>
<accession>A0A5C0UJS2</accession>
<evidence type="ECO:0000313" key="3">
    <source>
        <dbReference type="Proteomes" id="UP000323844"/>
    </source>
</evidence>
<dbReference type="RefSeq" id="WP_148952222.1">
    <property type="nucleotide sequence ID" value="NZ_CP043312.1"/>
</dbReference>
<protein>
    <submittedName>
        <fullName evidence="2">Uncharacterized protein</fullName>
    </submittedName>
</protein>
<gene>
    <name evidence="2" type="ORF">FZC37_02935</name>
</gene>